<accession>A0AAD8LJ50</accession>
<dbReference type="SUPFAM" id="SSF55874">
    <property type="entry name" value="ATPase domain of HSP90 chaperone/DNA topoisomerase II/histidine kinase"/>
    <property type="match status" value="1"/>
</dbReference>
<dbReference type="Pfam" id="PF13589">
    <property type="entry name" value="HATPase_c_3"/>
    <property type="match status" value="1"/>
</dbReference>
<dbReference type="InterPro" id="IPR037198">
    <property type="entry name" value="MutL_C_sf"/>
</dbReference>
<evidence type="ECO:0000259" key="3">
    <source>
        <dbReference type="SMART" id="SM00853"/>
    </source>
</evidence>
<dbReference type="SMART" id="SM00853">
    <property type="entry name" value="MutL_C"/>
    <property type="match status" value="1"/>
</dbReference>
<reference evidence="5" key="1">
    <citation type="submission" date="2023-08" db="EMBL/GenBank/DDBJ databases">
        <title>Draft sequence of the Babesia gibsoni genome.</title>
        <authorList>
            <person name="Yamagishi J.Y."/>
            <person name="Xuan X.X."/>
        </authorList>
    </citation>
    <scope>NUCLEOTIDE SEQUENCE</scope>
    <source>
        <strain evidence="5">Azabu</strain>
    </source>
</reference>
<sequence length="965" mass="107569">MGITELGADLCTSHRSLQVINEVKCVIRELVENAVDAKATSISVKLVDNGATSIQVTDNGNGIRECNFEQLALPNTTSKIQSFEDIFTSLSSHGFRGEALNSIANVGTLEVETRVANDDMGWVLRFGSDGTLLEKSQVATKVGTTVTCSNLFEPFPVRRAMMLKSLKNNTSGTVSMVQQYALIHPDIRFSLTNRASNNNNNSSNTNQIKSLFSSSGTCTTIRDVAQEIFGVQFIRNVVDVDIQSDGWRIEGVISGPQYGRQSNDIQILFINSRPVEEVKKIKKCLKDVHKQFSSRLNVAFVLNLVMEYKNVDINLAPDKRKLLIFQEEMITQQLKEKIVEYYLMLMAKVSLINDGHQFKQLQFSQPDPDTCTTDTLHSVESHLGDVKVVAEGTRDNEPDEPNAEVEVTAHAKQVVQEAEMVKDEDTDNAINDEEKINDIIMACIDEPRDVCIKVENPVREFPKEVEPKEYFLPAPAPVKEVPSKSSDQIPIKAFLETNMKFKPNTGVKLDELHRKPNGLSSGTAKRDNPFDAMTNLGTAQINATYNERKSIASLVQPKPFGMIQNLDNVSPPKIVDLVCDAKPETTVAQIPYTCTASTEMSLDNFELLNHCSRDFKSVSALEASHSDGQDFLDGLCYSQVDTDTVKCSEEGASNAFDEDLSTIIEGSNYAMSQESDSSKIGVCNDGLLTVDMDRLYNDNLRTVFSGHRAKGNCYSNQMPTITDSGMMDPTVFLRMKVCGQFNNGFIVAKLQGTEIHTEEMKYSIYLIDPHAADEKTKFELYNDTVKIVRQPLVIHRRIDLSPFHQQVVEANLNLLRENGFDAYIVHESNDEDMDEDDGEDLKEPGVYLASYPQLLGHVMGEEDFISFVHDLAKQGTSGSSDTGSREYYKVLWGGHEIIPRPNRVWNILATRACKKAVKLGEPLSMAQMENIKNGLATLIHPWNCPHGRPTMKCLITTEQLCNILK</sequence>
<evidence type="ECO:0000313" key="5">
    <source>
        <dbReference type="EMBL" id="KAK1442393.1"/>
    </source>
</evidence>
<dbReference type="GO" id="GO:0005524">
    <property type="term" value="F:ATP binding"/>
    <property type="evidence" value="ECO:0007669"/>
    <property type="project" value="InterPro"/>
</dbReference>
<dbReference type="Gene3D" id="3.30.565.10">
    <property type="entry name" value="Histidine kinase-like ATPase, C-terminal domain"/>
    <property type="match status" value="1"/>
</dbReference>
<dbReference type="EMBL" id="JAVEPI010000004">
    <property type="protein sequence ID" value="KAK1442393.1"/>
    <property type="molecule type" value="Genomic_DNA"/>
</dbReference>
<dbReference type="InterPro" id="IPR014762">
    <property type="entry name" value="DNA_mismatch_repair_CS"/>
</dbReference>
<dbReference type="InterPro" id="IPR013507">
    <property type="entry name" value="DNA_mismatch_S5_2-like"/>
</dbReference>
<dbReference type="InterPro" id="IPR014790">
    <property type="entry name" value="MutL_C"/>
</dbReference>
<dbReference type="Gene3D" id="3.30.230.10">
    <property type="match status" value="1"/>
</dbReference>
<dbReference type="InterPro" id="IPR042120">
    <property type="entry name" value="MutL_C_dimsub"/>
</dbReference>
<gene>
    <name evidence="5" type="ORF">BgAZ_404230</name>
</gene>
<dbReference type="SUPFAM" id="SSF54211">
    <property type="entry name" value="Ribosomal protein S5 domain 2-like"/>
    <property type="match status" value="1"/>
</dbReference>
<keyword evidence="6" id="KW-1185">Reference proteome</keyword>
<dbReference type="InterPro" id="IPR036890">
    <property type="entry name" value="HATPase_C_sf"/>
</dbReference>
<dbReference type="GO" id="GO:0016887">
    <property type="term" value="F:ATP hydrolysis activity"/>
    <property type="evidence" value="ECO:0007669"/>
    <property type="project" value="InterPro"/>
</dbReference>
<dbReference type="InterPro" id="IPR042121">
    <property type="entry name" value="MutL_C_regsub"/>
</dbReference>
<name>A0AAD8LJ50_BABGI</name>
<dbReference type="GO" id="GO:0030983">
    <property type="term" value="F:mismatched DNA binding"/>
    <property type="evidence" value="ECO:0007669"/>
    <property type="project" value="InterPro"/>
</dbReference>
<evidence type="ECO:0000256" key="2">
    <source>
        <dbReference type="ARBA" id="ARBA00022763"/>
    </source>
</evidence>
<dbReference type="PANTHER" id="PTHR10073:SF52">
    <property type="entry name" value="MISMATCH REPAIR ENDONUCLEASE PMS2"/>
    <property type="match status" value="1"/>
</dbReference>
<dbReference type="Pfam" id="PF08676">
    <property type="entry name" value="MutL_C"/>
    <property type="match status" value="1"/>
</dbReference>
<dbReference type="GO" id="GO:0140664">
    <property type="term" value="F:ATP-dependent DNA damage sensor activity"/>
    <property type="evidence" value="ECO:0007669"/>
    <property type="project" value="InterPro"/>
</dbReference>
<dbReference type="Gene3D" id="3.30.1540.20">
    <property type="entry name" value="MutL, C-terminal domain, dimerisation subdomain"/>
    <property type="match status" value="1"/>
</dbReference>
<dbReference type="InterPro" id="IPR038973">
    <property type="entry name" value="MutL/Mlh/Pms-like"/>
</dbReference>
<dbReference type="PANTHER" id="PTHR10073">
    <property type="entry name" value="DNA MISMATCH REPAIR PROTEIN MLH, PMS, MUTL"/>
    <property type="match status" value="1"/>
</dbReference>
<dbReference type="Gene3D" id="3.30.1370.100">
    <property type="entry name" value="MutL, C-terminal domain, regulatory subdomain"/>
    <property type="match status" value="1"/>
</dbReference>
<evidence type="ECO:0000259" key="4">
    <source>
        <dbReference type="SMART" id="SM01340"/>
    </source>
</evidence>
<dbReference type="AlphaFoldDB" id="A0AAD8LJ50"/>
<dbReference type="InterPro" id="IPR014721">
    <property type="entry name" value="Ribsml_uS5_D2-typ_fold_subgr"/>
</dbReference>
<dbReference type="Proteomes" id="UP001230268">
    <property type="component" value="Unassembled WGS sequence"/>
</dbReference>
<feature type="domain" description="MutL C-terminal dimerisation" evidence="3">
    <location>
        <begin position="737"/>
        <end position="923"/>
    </location>
</feature>
<protein>
    <submittedName>
        <fullName evidence="5">DNA mismatch repair mutl/mlh/pms like protein</fullName>
    </submittedName>
</protein>
<dbReference type="GO" id="GO:0006298">
    <property type="term" value="P:mismatch repair"/>
    <property type="evidence" value="ECO:0007669"/>
    <property type="project" value="InterPro"/>
</dbReference>
<dbReference type="NCBIfam" id="TIGR00585">
    <property type="entry name" value="mutl"/>
    <property type="match status" value="1"/>
</dbReference>
<proteinExistence type="inferred from homology"/>
<dbReference type="Pfam" id="PF01119">
    <property type="entry name" value="DNA_mis_repair"/>
    <property type="match status" value="1"/>
</dbReference>
<keyword evidence="2" id="KW-0227">DNA damage</keyword>
<dbReference type="SUPFAM" id="SSF118116">
    <property type="entry name" value="DNA mismatch repair protein MutL"/>
    <property type="match status" value="1"/>
</dbReference>
<comment type="caution">
    <text evidence="5">The sequence shown here is derived from an EMBL/GenBank/DDBJ whole genome shotgun (WGS) entry which is preliminary data.</text>
</comment>
<evidence type="ECO:0000313" key="6">
    <source>
        <dbReference type="Proteomes" id="UP001230268"/>
    </source>
</evidence>
<dbReference type="FunFam" id="3.30.565.10:FF:000017">
    <property type="entry name" value="PMS1 homolog 1, mismatch repair system component"/>
    <property type="match status" value="1"/>
</dbReference>
<dbReference type="InterPro" id="IPR002099">
    <property type="entry name" value="MutL/Mlh/PMS"/>
</dbReference>
<comment type="similarity">
    <text evidence="1">Belongs to the DNA mismatch repair MutL/HexB family.</text>
</comment>
<feature type="domain" description="DNA mismatch repair protein S5" evidence="4">
    <location>
        <begin position="225"/>
        <end position="343"/>
    </location>
</feature>
<dbReference type="GO" id="GO:0032389">
    <property type="term" value="C:MutLalpha complex"/>
    <property type="evidence" value="ECO:0007669"/>
    <property type="project" value="TreeGrafter"/>
</dbReference>
<dbReference type="PROSITE" id="PS00058">
    <property type="entry name" value="DNA_MISMATCH_REPAIR_1"/>
    <property type="match status" value="1"/>
</dbReference>
<organism evidence="5 6">
    <name type="scientific">Babesia gibsoni</name>
    <dbReference type="NCBI Taxonomy" id="33632"/>
    <lineage>
        <taxon>Eukaryota</taxon>
        <taxon>Sar</taxon>
        <taxon>Alveolata</taxon>
        <taxon>Apicomplexa</taxon>
        <taxon>Aconoidasida</taxon>
        <taxon>Piroplasmida</taxon>
        <taxon>Babesiidae</taxon>
        <taxon>Babesia</taxon>
    </lineage>
</organism>
<evidence type="ECO:0000256" key="1">
    <source>
        <dbReference type="ARBA" id="ARBA00006082"/>
    </source>
</evidence>
<dbReference type="InterPro" id="IPR020568">
    <property type="entry name" value="Ribosomal_Su5_D2-typ_SF"/>
</dbReference>
<dbReference type="SMART" id="SM01340">
    <property type="entry name" value="DNA_mis_repair"/>
    <property type="match status" value="1"/>
</dbReference>
<dbReference type="CDD" id="cd16926">
    <property type="entry name" value="HATPase_MutL-MLH-PMS-like"/>
    <property type="match status" value="1"/>
</dbReference>